<comment type="caution">
    <text evidence="2">The sequence shown here is derived from an EMBL/GenBank/DDBJ whole genome shotgun (WGS) entry which is preliminary data.</text>
</comment>
<keyword evidence="3" id="KW-1185">Reference proteome</keyword>
<feature type="region of interest" description="Disordered" evidence="1">
    <location>
        <begin position="27"/>
        <end position="97"/>
    </location>
</feature>
<dbReference type="AlphaFoldDB" id="A0A0F4YNY8"/>
<dbReference type="GeneID" id="25318348"/>
<sequence>GEQGRKLVQAEVRTATSFRKSYGARSCFNGGEGTKSARACRNSEKSTAGHELGGVPINGGGPASQARGGGGKVVDRRGWKQKRSSKAGIDRNNKNGQ</sequence>
<organism evidence="2 3">
    <name type="scientific">Rasamsonia emersonii (strain ATCC 16479 / CBS 393.64 / IMI 116815)</name>
    <dbReference type="NCBI Taxonomy" id="1408163"/>
    <lineage>
        <taxon>Eukaryota</taxon>
        <taxon>Fungi</taxon>
        <taxon>Dikarya</taxon>
        <taxon>Ascomycota</taxon>
        <taxon>Pezizomycotina</taxon>
        <taxon>Eurotiomycetes</taxon>
        <taxon>Eurotiomycetidae</taxon>
        <taxon>Eurotiales</taxon>
        <taxon>Trichocomaceae</taxon>
        <taxon>Rasamsonia</taxon>
    </lineage>
</organism>
<accession>A0A0F4YNY8</accession>
<protein>
    <submittedName>
        <fullName evidence="2">Uncharacterized protein</fullName>
    </submittedName>
</protein>
<gene>
    <name evidence="2" type="ORF">T310_6028</name>
</gene>
<dbReference type="EMBL" id="LASV01000301">
    <property type="protein sequence ID" value="KKA19959.1"/>
    <property type="molecule type" value="Genomic_DNA"/>
</dbReference>
<evidence type="ECO:0000256" key="1">
    <source>
        <dbReference type="SAM" id="MobiDB-lite"/>
    </source>
</evidence>
<name>A0A0F4YNY8_RASE3</name>
<feature type="non-terminal residue" evidence="2">
    <location>
        <position position="1"/>
    </location>
</feature>
<evidence type="ECO:0000313" key="3">
    <source>
        <dbReference type="Proteomes" id="UP000053958"/>
    </source>
</evidence>
<evidence type="ECO:0000313" key="2">
    <source>
        <dbReference type="EMBL" id="KKA19959.1"/>
    </source>
</evidence>
<reference evidence="2 3" key="1">
    <citation type="submission" date="2015-04" db="EMBL/GenBank/DDBJ databases">
        <authorList>
            <person name="Heijne W.H."/>
            <person name="Fedorova N.D."/>
            <person name="Nierman W.C."/>
            <person name="Vollebregt A.W."/>
            <person name="Zhao Z."/>
            <person name="Wu L."/>
            <person name="Kumar M."/>
            <person name="Stam H."/>
            <person name="van den Berg M.A."/>
            <person name="Pel H.J."/>
        </authorList>
    </citation>
    <scope>NUCLEOTIDE SEQUENCE [LARGE SCALE GENOMIC DNA]</scope>
    <source>
        <strain evidence="2 3">CBS 393.64</strain>
    </source>
</reference>
<dbReference type="Proteomes" id="UP000053958">
    <property type="component" value="Unassembled WGS sequence"/>
</dbReference>
<dbReference type="RefSeq" id="XP_013326571.1">
    <property type="nucleotide sequence ID" value="XM_013471117.1"/>
</dbReference>
<feature type="compositionally biased region" description="Gly residues" evidence="1">
    <location>
        <begin position="56"/>
        <end position="72"/>
    </location>
</feature>
<feature type="compositionally biased region" description="Basic and acidic residues" evidence="1">
    <location>
        <begin position="88"/>
        <end position="97"/>
    </location>
</feature>
<proteinExistence type="predicted"/>